<keyword evidence="3" id="KW-1185">Reference proteome</keyword>
<comment type="caution">
    <text evidence="2">The sequence shown here is derived from an EMBL/GenBank/DDBJ whole genome shotgun (WGS) entry which is preliminary data.</text>
</comment>
<dbReference type="CDD" id="cd00077">
    <property type="entry name" value="HDc"/>
    <property type="match status" value="1"/>
</dbReference>
<evidence type="ECO:0000259" key="1">
    <source>
        <dbReference type="PROSITE" id="PS51832"/>
    </source>
</evidence>
<dbReference type="InterPro" id="IPR003607">
    <property type="entry name" value="HD/PDEase_dom"/>
</dbReference>
<dbReference type="Gene3D" id="1.10.3210.10">
    <property type="entry name" value="Hypothetical protein af1432"/>
    <property type="match status" value="1"/>
</dbReference>
<dbReference type="InterPro" id="IPR037522">
    <property type="entry name" value="HD_GYP_dom"/>
</dbReference>
<dbReference type="PANTHER" id="PTHR43155:SF2">
    <property type="entry name" value="CYCLIC DI-GMP PHOSPHODIESTERASE PA4108"/>
    <property type="match status" value="1"/>
</dbReference>
<dbReference type="EMBL" id="JBBUTH010000004">
    <property type="protein sequence ID" value="MEK8050214.1"/>
    <property type="molecule type" value="Genomic_DNA"/>
</dbReference>
<reference evidence="2 3" key="1">
    <citation type="submission" date="2024-04" db="EMBL/GenBank/DDBJ databases">
        <title>Novel species of the genus Ideonella isolated from streams.</title>
        <authorList>
            <person name="Lu H."/>
        </authorList>
    </citation>
    <scope>NUCLEOTIDE SEQUENCE [LARGE SCALE GENOMIC DNA]</scope>
    <source>
        <strain evidence="2 3">DXS22W</strain>
    </source>
</reference>
<accession>A0ABU9CEA2</accession>
<dbReference type="SUPFAM" id="SSF109604">
    <property type="entry name" value="HD-domain/PDEase-like"/>
    <property type="match status" value="1"/>
</dbReference>
<dbReference type="PROSITE" id="PS51832">
    <property type="entry name" value="HD_GYP"/>
    <property type="match status" value="1"/>
</dbReference>
<dbReference type="Proteomes" id="UP001365405">
    <property type="component" value="Unassembled WGS sequence"/>
</dbReference>
<protein>
    <submittedName>
        <fullName evidence="2">HD domain-containing phosphohydrolase</fullName>
    </submittedName>
</protein>
<evidence type="ECO:0000313" key="3">
    <source>
        <dbReference type="Proteomes" id="UP001365405"/>
    </source>
</evidence>
<name>A0ABU9CEA2_9BURK</name>
<organism evidence="2 3">
    <name type="scientific">Pseudaquabacterium inlustre</name>
    <dbReference type="NCBI Taxonomy" id="2984192"/>
    <lineage>
        <taxon>Bacteria</taxon>
        <taxon>Pseudomonadati</taxon>
        <taxon>Pseudomonadota</taxon>
        <taxon>Betaproteobacteria</taxon>
        <taxon>Burkholderiales</taxon>
        <taxon>Sphaerotilaceae</taxon>
        <taxon>Pseudaquabacterium</taxon>
    </lineage>
</organism>
<proteinExistence type="predicted"/>
<dbReference type="PANTHER" id="PTHR43155">
    <property type="entry name" value="CYCLIC DI-GMP PHOSPHODIESTERASE PA4108-RELATED"/>
    <property type="match status" value="1"/>
</dbReference>
<dbReference type="Pfam" id="PF13487">
    <property type="entry name" value="HD_5"/>
    <property type="match status" value="1"/>
</dbReference>
<evidence type="ECO:0000313" key="2">
    <source>
        <dbReference type="EMBL" id="MEK8050214.1"/>
    </source>
</evidence>
<feature type="domain" description="HD-GYP" evidence="1">
    <location>
        <begin position="112"/>
        <end position="310"/>
    </location>
</feature>
<sequence>MVPSSSPVDFSSANPHALDTILEASETRSIIAARDIVDLKGVKLWARNQPVTRALQERLMDRGLKDPLESSLRVENGVDHRMLGQMLGQRADQGLLMPLLQPVMPTLRAGLSALNLHSVAQLLLTAAQTARPVCFAHAVDCMAVCGAIAAARNAPTPMVAAAMTAGLLHDIGEIYMAPEFGEADIGATLDAAAYQQLVVHPHIGQLLLAKLTDYRADVIRAVGEHHERLDGSGFPLRRTADTLSVLGRLVAVAEAALAALRPDGATLQHASVALRVMPGEFDDGMAGPVVVAARRAAKAEPAAPREGLREELAQLDIALQAALNRLDTLAGNDPAVPLPDSGLVRACGLARHLLLRLRTGWNESGLWSPAALDEESAAEAAAVQDALRWRLRAIERMARLTAGELQGDEADQLDAMCAGLVSELH</sequence>
<dbReference type="RefSeq" id="WP_341409899.1">
    <property type="nucleotide sequence ID" value="NZ_JBBUTH010000004.1"/>
</dbReference>
<gene>
    <name evidence="2" type="ORF">AACH10_08185</name>
</gene>